<proteinExistence type="predicted"/>
<comment type="caution">
    <text evidence="2">The sequence shown here is derived from an EMBL/GenBank/DDBJ whole genome shotgun (WGS) entry which is preliminary data.</text>
</comment>
<feature type="transmembrane region" description="Helical" evidence="1">
    <location>
        <begin position="306"/>
        <end position="328"/>
    </location>
</feature>
<reference evidence="2" key="1">
    <citation type="submission" date="2022-08" db="EMBL/GenBank/DDBJ databases">
        <title>Chryseobacterium antibioticum,isolated from the rhizosphere soil of Pyrola in Tibet.</title>
        <authorList>
            <person name="Kan Y."/>
        </authorList>
    </citation>
    <scope>NUCLEOTIDE SEQUENCE</scope>
    <source>
        <strain evidence="2">Pc2-12</strain>
    </source>
</reference>
<evidence type="ECO:0000256" key="1">
    <source>
        <dbReference type="SAM" id="Phobius"/>
    </source>
</evidence>
<name>A0ABT2IFA2_9FLAO</name>
<dbReference type="Pfam" id="PF12412">
    <property type="entry name" value="DUF3667"/>
    <property type="match status" value="1"/>
</dbReference>
<sequence length="372" mass="42955">MSHGKPREDKTCLNCGHEVEERFCPHCGQENIESRHPFYYLFTHFFEDFTHYDGQFWGTMKNLLFKPGKLTKIYLEGKRAQFVPPVKLYIFISFITFLFISFQIADVDFGKQGVETGEITKKEIQKKVSENESVRKLIKDSKDIAIADSLTGGALTQALDSTKTGNEAQLKNNDVDVEKILKSKSITQSLELQSMADFDRKEEKNGHKYELFRPFLAKIFELEKKGHAPSEITDMFIKSSIHNLPKALFLYLPLFAFLLWIFHSKRKWWYFDHGVFTLHYFSFLLLLILLLFVVTKLLSYFDGSTLASAMKGLIITSAIVYAGCYFFIAHYRTYRTHPALTIIVGAILFVINTMLFSFLLMGLGIISFLFLH</sequence>
<dbReference type="RefSeq" id="WP_259828418.1">
    <property type="nucleotide sequence ID" value="NZ_JANZQH010000003.1"/>
</dbReference>
<gene>
    <name evidence="2" type="ORF">NZD88_06995</name>
</gene>
<organism evidence="2 3">
    <name type="scientific">Chryseobacterium pyrolae</name>
    <dbReference type="NCBI Taxonomy" id="2987481"/>
    <lineage>
        <taxon>Bacteria</taxon>
        <taxon>Pseudomonadati</taxon>
        <taxon>Bacteroidota</taxon>
        <taxon>Flavobacteriia</taxon>
        <taxon>Flavobacteriales</taxon>
        <taxon>Weeksellaceae</taxon>
        <taxon>Chryseobacterium group</taxon>
        <taxon>Chryseobacterium</taxon>
    </lineage>
</organism>
<keyword evidence="1" id="KW-0472">Membrane</keyword>
<evidence type="ECO:0000313" key="2">
    <source>
        <dbReference type="EMBL" id="MCT2407286.1"/>
    </source>
</evidence>
<keyword evidence="1" id="KW-1133">Transmembrane helix</keyword>
<keyword evidence="1" id="KW-0812">Transmembrane</keyword>
<dbReference type="Proteomes" id="UP001142057">
    <property type="component" value="Unassembled WGS sequence"/>
</dbReference>
<evidence type="ECO:0000313" key="3">
    <source>
        <dbReference type="Proteomes" id="UP001142057"/>
    </source>
</evidence>
<dbReference type="EMBL" id="JANZQH010000003">
    <property type="protein sequence ID" value="MCT2407286.1"/>
    <property type="molecule type" value="Genomic_DNA"/>
</dbReference>
<feature type="transmembrane region" description="Helical" evidence="1">
    <location>
        <begin position="244"/>
        <end position="262"/>
    </location>
</feature>
<feature type="transmembrane region" description="Helical" evidence="1">
    <location>
        <begin position="274"/>
        <end position="294"/>
    </location>
</feature>
<keyword evidence="3" id="KW-1185">Reference proteome</keyword>
<dbReference type="InterPro" id="IPR022134">
    <property type="entry name" value="DUF3667"/>
</dbReference>
<feature type="transmembrane region" description="Helical" evidence="1">
    <location>
        <begin position="340"/>
        <end position="371"/>
    </location>
</feature>
<feature type="transmembrane region" description="Helical" evidence="1">
    <location>
        <begin position="88"/>
        <end position="105"/>
    </location>
</feature>
<accession>A0ABT2IFA2</accession>
<protein>
    <submittedName>
        <fullName evidence="2">DUF3667 domain-containing protein</fullName>
    </submittedName>
</protein>